<proteinExistence type="predicted"/>
<dbReference type="Pfam" id="PF16036">
    <property type="entry name" value="Chalcone_3"/>
    <property type="match status" value="1"/>
</dbReference>
<comment type="caution">
    <text evidence="2">The sequence shown here is derived from an EMBL/GenBank/DDBJ whole genome shotgun (WGS) entry which is preliminary data.</text>
</comment>
<sequence>MILFKGKTNDLETLFPPTLKLDGQICVRNGISVRSKFMIGIYDIALYLGEMTEDAETAITSRYAKQLRMVSRRNIKGSLLESAFKDGIRANSSAEEYQKIASVIDDVFGELFKTNTIKEGAMFTIEFSPEHGVRLNYDEVGDLPYIKEEGFDQAILRAWLGDNPISLEMKKDLLGQH</sequence>
<evidence type="ECO:0000313" key="3">
    <source>
        <dbReference type="Proteomes" id="UP000234914"/>
    </source>
</evidence>
<dbReference type="EMBL" id="PKJS01000012">
    <property type="protein sequence ID" value="PKZ68170.1"/>
    <property type="molecule type" value="Genomic_DNA"/>
</dbReference>
<feature type="domain" description="Chalcone isomerase" evidence="1">
    <location>
        <begin position="15"/>
        <end position="175"/>
    </location>
</feature>
<accession>A0A173MU21</accession>
<reference evidence="2 3" key="1">
    <citation type="submission" date="2017-12" db="EMBL/GenBank/DDBJ databases">
        <title>Phylogenetic diversity of female urinary microbiome.</title>
        <authorList>
            <person name="Thomas-White K."/>
            <person name="Wolfe A.J."/>
        </authorList>
    </citation>
    <scope>NUCLEOTIDE SEQUENCE [LARGE SCALE GENOMIC DNA]</scope>
    <source>
        <strain evidence="2 3">UMB0416</strain>
    </source>
</reference>
<dbReference type="AlphaFoldDB" id="A0A173MU21"/>
<dbReference type="InterPro" id="IPR016088">
    <property type="entry name" value="Chalcone_isomerase_3-sand"/>
</dbReference>
<dbReference type="GO" id="GO:0016872">
    <property type="term" value="F:intramolecular lyase activity"/>
    <property type="evidence" value="ECO:0007669"/>
    <property type="project" value="InterPro"/>
</dbReference>
<evidence type="ECO:0000313" key="2">
    <source>
        <dbReference type="EMBL" id="PKZ68170.1"/>
    </source>
</evidence>
<gene>
    <name evidence="2" type="ORF">CYJ96_09540</name>
</gene>
<dbReference type="Gene3D" id="3.50.70.10">
    <property type="match status" value="1"/>
</dbReference>
<dbReference type="InterPro" id="IPR016087">
    <property type="entry name" value="Chalcone_isomerase"/>
</dbReference>
<dbReference type="RefSeq" id="WP_101964839.1">
    <property type="nucleotide sequence ID" value="NZ_CALTVS010000082.1"/>
</dbReference>
<organism evidence="2 3">
    <name type="scientific">Faucicola osloensis</name>
    <name type="common">Moraxella osloensis</name>
    <dbReference type="NCBI Taxonomy" id="34062"/>
    <lineage>
        <taxon>Bacteria</taxon>
        <taxon>Pseudomonadati</taxon>
        <taxon>Pseudomonadota</taxon>
        <taxon>Gammaproteobacteria</taxon>
        <taxon>Moraxellales</taxon>
        <taxon>Moraxellaceae</taxon>
        <taxon>Faucicola</taxon>
    </lineage>
</organism>
<dbReference type="InterPro" id="IPR036298">
    <property type="entry name" value="Chalcone_isomerase_sf"/>
</dbReference>
<name>A0A173MU21_FAUOS</name>
<dbReference type="SUPFAM" id="SSF54626">
    <property type="entry name" value="Chalcone isomerase"/>
    <property type="match status" value="1"/>
</dbReference>
<protein>
    <recommendedName>
        <fullName evidence="1">Chalcone isomerase domain-containing protein</fullName>
    </recommendedName>
</protein>
<dbReference type="Proteomes" id="UP000234914">
    <property type="component" value="Unassembled WGS sequence"/>
</dbReference>
<evidence type="ECO:0000259" key="1">
    <source>
        <dbReference type="Pfam" id="PF16036"/>
    </source>
</evidence>